<name>N8YIT8_ACIBZ</name>
<dbReference type="EMBL" id="APPK01000042">
    <property type="protein sequence ID" value="ENV21239.1"/>
    <property type="molecule type" value="Genomic_DNA"/>
</dbReference>
<evidence type="ECO:0000313" key="2">
    <source>
        <dbReference type="Proteomes" id="UP000013270"/>
    </source>
</evidence>
<gene>
    <name evidence="1" type="ORF">F963_02831</name>
</gene>
<evidence type="ECO:0000313" key="1">
    <source>
        <dbReference type="EMBL" id="ENV21239.1"/>
    </source>
</evidence>
<dbReference type="PATRIC" id="fig|1217651.3.peg.2791"/>
<sequence>MVQIKKLNIEIFFKIMELKSKIESYIVHHHPLETINKFTKKKYRDKDIVEAFVQLHNEGKLDLIDIFSEIKNDKSVDFFRVRYLFSDALPYLEIRDIPNLLRTMETIIFEAGNDGTSHFPLESFEYLLDKNLDFTFQIIENLKNNDYGVRFLPKALLSISKSDLKLSLDKAKEIISLENENLSADVMLALGQIDYSSDISLLERSIEIICSTCYESSNEILISSILHSLIQISTNHLSSYDIIQHKISSIINLTNHSIKTVHVCMVQLFHHIEKLPINIKSLLLEVIPFIESSSTGTIKYLDMLLPQLFNENCNQALILLEKFFTYTEYKISLNYFNTFTSYLFENENQDKLSLIFTRWFLSRKLSLNYFASMLLSDHELEAQFDTTQLINHFAQDHFFLAKKACGWCFMNPTTAISLIFSVFKDCPDNQNEKIAEIVFNPLCISYPSKVTEYLNKYKEQLPTEKLLCVEKILEKLEKYHQGLEASYSLKELRISPSEHFEYRRHHQQSMNKAYAEARKKSVFAGLFTENTLLYGKSTAFIIQTSKGSQRQTMPLQSFSRKFDFPSMEILDSTSLHHCLLSFKVEGSSK</sequence>
<proteinExistence type="predicted"/>
<accession>N8YIT8</accession>
<reference evidence="1 2" key="1">
    <citation type="submission" date="2013-02" db="EMBL/GenBank/DDBJ databases">
        <title>The Genome Sequence of Acinetobacter bereziniae NIPH 3.</title>
        <authorList>
            <consortium name="The Broad Institute Genome Sequencing Platform"/>
            <consortium name="The Broad Institute Genome Sequencing Center for Infectious Disease"/>
            <person name="Cerqueira G."/>
            <person name="Feldgarden M."/>
            <person name="Courvalin P."/>
            <person name="Perichon B."/>
            <person name="Grillot-Courvalin C."/>
            <person name="Clermont D."/>
            <person name="Rocha E."/>
            <person name="Yoon E.-J."/>
            <person name="Nemec A."/>
            <person name="Walker B."/>
            <person name="Young S.K."/>
            <person name="Zeng Q."/>
            <person name="Gargeya S."/>
            <person name="Fitzgerald M."/>
            <person name="Haas B."/>
            <person name="Abouelleil A."/>
            <person name="Alvarado L."/>
            <person name="Arachchi H.M."/>
            <person name="Berlin A.M."/>
            <person name="Chapman S.B."/>
            <person name="Dewar J."/>
            <person name="Goldberg J."/>
            <person name="Griggs A."/>
            <person name="Gujja S."/>
            <person name="Hansen M."/>
            <person name="Howarth C."/>
            <person name="Imamovic A."/>
            <person name="Larimer J."/>
            <person name="McCowan C."/>
            <person name="Murphy C."/>
            <person name="Neiman D."/>
            <person name="Pearson M."/>
            <person name="Priest M."/>
            <person name="Roberts A."/>
            <person name="Saif S."/>
            <person name="Shea T."/>
            <person name="Sisk P."/>
            <person name="Sykes S."/>
            <person name="Wortman J."/>
            <person name="Nusbaum C."/>
            <person name="Birren B."/>
        </authorList>
    </citation>
    <scope>NUCLEOTIDE SEQUENCE [LARGE SCALE GENOMIC DNA]</scope>
    <source>
        <strain evidence="1 2">NIPH 3</strain>
    </source>
</reference>
<organism evidence="1 2">
    <name type="scientific">Acinetobacter bereziniae NIPH 3</name>
    <dbReference type="NCBI Taxonomy" id="1217651"/>
    <lineage>
        <taxon>Bacteria</taxon>
        <taxon>Pseudomonadati</taxon>
        <taxon>Pseudomonadota</taxon>
        <taxon>Gammaproteobacteria</taxon>
        <taxon>Moraxellales</taxon>
        <taxon>Moraxellaceae</taxon>
        <taxon>Acinetobacter</taxon>
    </lineage>
</organism>
<comment type="caution">
    <text evidence="1">The sequence shown here is derived from an EMBL/GenBank/DDBJ whole genome shotgun (WGS) entry which is preliminary data.</text>
</comment>
<dbReference type="Proteomes" id="UP000013270">
    <property type="component" value="Unassembled WGS sequence"/>
</dbReference>
<dbReference type="HOGENOM" id="CLU_471673_0_0_6"/>
<dbReference type="AlphaFoldDB" id="N8YIT8"/>
<dbReference type="RefSeq" id="WP_004831372.1">
    <property type="nucleotide sequence ID" value="NZ_KB849468.1"/>
</dbReference>
<protein>
    <submittedName>
        <fullName evidence="1">Uncharacterized protein</fullName>
    </submittedName>
</protein>